<reference evidence="3" key="1">
    <citation type="submission" date="2016-10" db="EMBL/GenBank/DDBJ databases">
        <authorList>
            <person name="Varghese N."/>
            <person name="Submissions S."/>
        </authorList>
    </citation>
    <scope>NUCLEOTIDE SEQUENCE [LARGE SCALE GENOMIC DNA]</scope>
    <source>
        <strain evidence="3">DSM 8344</strain>
    </source>
</reference>
<organism evidence="2 3">
    <name type="scientific">Desulfosporosinus hippei DSM 8344</name>
    <dbReference type="NCBI Taxonomy" id="1121419"/>
    <lineage>
        <taxon>Bacteria</taxon>
        <taxon>Bacillati</taxon>
        <taxon>Bacillota</taxon>
        <taxon>Clostridia</taxon>
        <taxon>Eubacteriales</taxon>
        <taxon>Desulfitobacteriaceae</taxon>
        <taxon>Desulfosporosinus</taxon>
    </lineage>
</organism>
<evidence type="ECO:0000259" key="1">
    <source>
        <dbReference type="Pfam" id="PF14311"/>
    </source>
</evidence>
<dbReference type="InterPro" id="IPR025487">
    <property type="entry name" value="DUF4379"/>
</dbReference>
<dbReference type="STRING" id="1121419.SAMN05443529_11395"/>
<accession>A0A1G8CGP9</accession>
<dbReference type="Gene3D" id="3.40.960.10">
    <property type="entry name" value="VSR Endonuclease"/>
    <property type="match status" value="1"/>
</dbReference>
<keyword evidence="3" id="KW-1185">Reference proteome</keyword>
<proteinExistence type="predicted"/>
<sequence length="529" mass="61385">MWYGEYNEKNLNAKAEQTTIGSGKRFAWLCQRCKKIFFKSPNDLSANLRNGAEPCQFCSGRKAKYQNSLLAFIKLYSLEERYNFEENFQEGIRVCVLPIKSNREVYVICKIHNYETKQKVADFTSGHEFCRYCSGKIPTFENSIASRPDIIVDIDDFKTRHPEFIEKYGDFVPSKIHLNSSMIALFKCDICNGYHEKSFAERVSQKYGCDKYNAIYQTSLPEQILYLAVKEVIPDVITKKSIQIVGKNKRRKFHFDIYSSNHNLAIEYDGGWHNNEESKVRDETKNLYCVENNINLIRVRESRTIGINNYNFPLVSCTYHPSYNYMNKVIGQVYQILLERFRLEITFNNKIELAKLIINAEKSMVRLKRETSFANNYPGLLQLVARDDRKKANSINQNSSAKLNCQCINPICKDKFARSPKALIKSKGKCKKCLMLIRDISEVNSPITRWYRKVPLDRSLARKDSAVARFYSTKNELTVDEIGVGSSYVALFNCPYPDCLTEYKAKVKVQVRNGCKCKKCKREAVKYYV</sequence>
<evidence type="ECO:0000313" key="3">
    <source>
        <dbReference type="Proteomes" id="UP000198656"/>
    </source>
</evidence>
<gene>
    <name evidence="2" type="ORF">SAMN05443529_11395</name>
</gene>
<dbReference type="EMBL" id="FNCP01000013">
    <property type="protein sequence ID" value="SDH44572.1"/>
    <property type="molecule type" value="Genomic_DNA"/>
</dbReference>
<dbReference type="Proteomes" id="UP000198656">
    <property type="component" value="Unassembled WGS sequence"/>
</dbReference>
<name>A0A1G8CGP9_9FIRM</name>
<evidence type="ECO:0000313" key="2">
    <source>
        <dbReference type="EMBL" id="SDH44572.1"/>
    </source>
</evidence>
<protein>
    <submittedName>
        <fullName evidence="2">Probable Zinc-ribbon domain-containing protein</fullName>
    </submittedName>
</protein>
<feature type="domain" description="Treble clef zinc finger" evidence="1">
    <location>
        <begin position="469"/>
        <end position="522"/>
    </location>
</feature>
<dbReference type="AlphaFoldDB" id="A0A1G8CGP9"/>
<dbReference type="Pfam" id="PF14311">
    <property type="entry name" value="DUF4379"/>
    <property type="match status" value="1"/>
</dbReference>